<keyword evidence="2" id="KW-1185">Reference proteome</keyword>
<accession>D8LXB5</accession>
<evidence type="ECO:0000313" key="2">
    <source>
        <dbReference type="Proteomes" id="UP000008312"/>
    </source>
</evidence>
<dbReference type="InParanoid" id="D8LXB5"/>
<dbReference type="OrthoDB" id="166018at2759"/>
<dbReference type="AlphaFoldDB" id="D8LXB5"/>
<sequence length="231" mass="26499">MSTNSVDVPVAERLNIDIRDEERLLKTSSSMCPNYEHITIFDFDDTLLPSSWLIQVLQLRGELSDKMKEEMHKLDESAYVLLSTALRFSSVIIITNAEVGWIRSSCSMFMPLFHSLLESVIIVSARSRYEEKYPYDSGKWKELTFRDEIEKLRKEDSFISLLSIGDSLYERNAALLYGSTNKYSIVKSIKMIDLPTPGQLITQQRLICNALPSMIQSREKLDLKLSVEVSI</sequence>
<protein>
    <recommendedName>
        <fullName evidence="3">Swiss Army Knife RNA repair protein HAD domain-containing protein</fullName>
    </recommendedName>
</protein>
<evidence type="ECO:0000313" key="1">
    <source>
        <dbReference type="EMBL" id="CBK20910.2"/>
    </source>
</evidence>
<dbReference type="PANTHER" id="PTHR38899:SF1">
    <property type="entry name" value="PROTEIN KINASE"/>
    <property type="match status" value="1"/>
</dbReference>
<organism evidence="1">
    <name type="scientific">Blastocystis hominis</name>
    <dbReference type="NCBI Taxonomy" id="12968"/>
    <lineage>
        <taxon>Eukaryota</taxon>
        <taxon>Sar</taxon>
        <taxon>Stramenopiles</taxon>
        <taxon>Bigyra</taxon>
        <taxon>Opalozoa</taxon>
        <taxon>Opalinata</taxon>
        <taxon>Blastocystidae</taxon>
        <taxon>Blastocystis</taxon>
    </lineage>
</organism>
<dbReference type="Proteomes" id="UP000008312">
    <property type="component" value="Unassembled WGS sequence"/>
</dbReference>
<gene>
    <name evidence="1" type="ORF">GSBLH_T00001155001</name>
</gene>
<dbReference type="OMA" id="HELIAGC"/>
<dbReference type="GeneID" id="24918432"/>
<dbReference type="RefSeq" id="XP_012894958.1">
    <property type="nucleotide sequence ID" value="XM_013039504.1"/>
</dbReference>
<dbReference type="PANTHER" id="PTHR38899">
    <property type="entry name" value="DOMAIN OOKINETE PROTEIN, PUTATIVE-RELATED"/>
    <property type="match status" value="1"/>
</dbReference>
<proteinExistence type="predicted"/>
<evidence type="ECO:0008006" key="3">
    <source>
        <dbReference type="Google" id="ProtNLM"/>
    </source>
</evidence>
<reference evidence="1" key="1">
    <citation type="submission" date="2010-02" db="EMBL/GenBank/DDBJ databases">
        <title>Sequencing and annotation of the Blastocystis hominis genome.</title>
        <authorList>
            <person name="Wincker P."/>
        </authorList>
    </citation>
    <scope>NUCLEOTIDE SEQUENCE</scope>
    <source>
        <strain evidence="1">Singapore isolate B</strain>
    </source>
</reference>
<name>D8LXB5_BLAHO</name>
<dbReference type="EMBL" id="FN668639">
    <property type="protein sequence ID" value="CBK20910.2"/>
    <property type="molecule type" value="Genomic_DNA"/>
</dbReference>